<evidence type="ECO:0000313" key="1">
    <source>
        <dbReference type="EMBL" id="WZU62784.1"/>
    </source>
</evidence>
<dbReference type="SUPFAM" id="SSF48452">
    <property type="entry name" value="TPR-like"/>
    <property type="match status" value="1"/>
</dbReference>
<dbReference type="Proteomes" id="UP001451782">
    <property type="component" value="Chromosome"/>
</dbReference>
<keyword evidence="2" id="KW-1185">Reference proteome</keyword>
<dbReference type="RefSeq" id="WP_342069184.1">
    <property type="nucleotide sequence ID" value="NZ_CP151762.1"/>
</dbReference>
<evidence type="ECO:0000313" key="2">
    <source>
        <dbReference type="Proteomes" id="UP001451782"/>
    </source>
</evidence>
<dbReference type="KEGG" id="yag:AABB28_13000"/>
<dbReference type="InterPro" id="IPR011990">
    <property type="entry name" value="TPR-like_helical_dom_sf"/>
</dbReference>
<proteinExistence type="predicted"/>
<reference evidence="1 2" key="1">
    <citation type="submission" date="2024-04" db="EMBL/GenBank/DDBJ databases">
        <title>Phylogenomic analyses of a clade within the roseobacter group suggest taxonomic reassignments of species of the genera Aestuariivita, Citreicella, Loktanella, Nautella, Pelagibaca, Ruegeria, Thalassobius, Thiobacimonas and Tropicibacter, and the proposal o.</title>
        <authorList>
            <person name="Jeon C.O."/>
        </authorList>
    </citation>
    <scope>NUCLEOTIDE SEQUENCE [LARGE SCALE GENOMIC DNA]</scope>
    <source>
        <strain evidence="1 2">G8-12</strain>
    </source>
</reference>
<dbReference type="AlphaFoldDB" id="A0AAN0M0I8"/>
<dbReference type="Gene3D" id="1.25.40.10">
    <property type="entry name" value="Tetratricopeptide repeat domain"/>
    <property type="match status" value="1"/>
</dbReference>
<accession>A0AAN0M0I8</accession>
<protein>
    <recommendedName>
        <fullName evidence="3">DUF560 domain-containing protein</fullName>
    </recommendedName>
</protein>
<organism evidence="1 2">
    <name type="scientific">Yoonia algicola</name>
    <dbReference type="NCBI Taxonomy" id="3137368"/>
    <lineage>
        <taxon>Bacteria</taxon>
        <taxon>Pseudomonadati</taxon>
        <taxon>Pseudomonadota</taxon>
        <taxon>Alphaproteobacteria</taxon>
        <taxon>Rhodobacterales</taxon>
        <taxon>Paracoccaceae</taxon>
        <taxon>Yoonia</taxon>
    </lineage>
</organism>
<dbReference type="EMBL" id="CP151762">
    <property type="protein sequence ID" value="WZU62784.1"/>
    <property type="molecule type" value="Genomic_DNA"/>
</dbReference>
<evidence type="ECO:0008006" key="3">
    <source>
        <dbReference type="Google" id="ProtNLM"/>
    </source>
</evidence>
<name>A0AAN0M0I8_9RHOB</name>
<sequence>MTRATVANVFTDTARGATNMRIKAFLYAMAVATTPADAQPIDSTQQQQAEAALVAGEPAETLRLAQEMLSAQPDSFAALYLLALAQSDLNDPQSAAASGARAYAAAPTEDTRFEAARFVAGAQFQAGHYTRSAFWLRRAANHAPTQADLQFIAEAYAATVETNPLSIEITASIAPTDNINNGSEDGILRLEGIDLTFVLPEDRRSLSGIAYSASSALRYRISEGPQQVTTVTGTLSGATYTLSDDANSLLASSPNPDVRAVDGSDFATLTARIGIDRQQNNISPLGPVSVGAALGRYWEGGERLVNFGDLSLEQIIPIDEISRFRLRALLREQEALTPALLDSTTYDLTGAYDRVLVNRDQLQLSIISRRNAAGPENSFDEYQIGIGYLLAEPVFGAQLSTSLDIGFRTFEEFTTTLDGRDDRFVVATATAVFEDFNYYGFSPSVSVSASRTESTAEEITTSAVQVLFGVASRF</sequence>
<gene>
    <name evidence="1" type="ORF">AABB28_13000</name>
</gene>